<dbReference type="Proteomes" id="UP000799755">
    <property type="component" value="Unassembled WGS sequence"/>
</dbReference>
<evidence type="ECO:0000313" key="1">
    <source>
        <dbReference type="EMBL" id="KAF2471122.1"/>
    </source>
</evidence>
<protein>
    <submittedName>
        <fullName evidence="1">Uncharacterized protein</fullName>
    </submittedName>
</protein>
<reference evidence="1" key="1">
    <citation type="journal article" date="2020" name="Stud. Mycol.">
        <title>101 Dothideomycetes genomes: a test case for predicting lifestyles and emergence of pathogens.</title>
        <authorList>
            <person name="Haridas S."/>
            <person name="Albert R."/>
            <person name="Binder M."/>
            <person name="Bloem J."/>
            <person name="Labutti K."/>
            <person name="Salamov A."/>
            <person name="Andreopoulos B."/>
            <person name="Baker S."/>
            <person name="Barry K."/>
            <person name="Bills G."/>
            <person name="Bluhm B."/>
            <person name="Cannon C."/>
            <person name="Castanera R."/>
            <person name="Culley D."/>
            <person name="Daum C."/>
            <person name="Ezra D."/>
            <person name="Gonzalez J."/>
            <person name="Henrissat B."/>
            <person name="Kuo A."/>
            <person name="Liang C."/>
            <person name="Lipzen A."/>
            <person name="Lutzoni F."/>
            <person name="Magnuson J."/>
            <person name="Mondo S."/>
            <person name="Nolan M."/>
            <person name="Ohm R."/>
            <person name="Pangilinan J."/>
            <person name="Park H.-J."/>
            <person name="Ramirez L."/>
            <person name="Alfaro M."/>
            <person name="Sun H."/>
            <person name="Tritt A."/>
            <person name="Yoshinaga Y."/>
            <person name="Zwiers L.-H."/>
            <person name="Turgeon B."/>
            <person name="Goodwin S."/>
            <person name="Spatafora J."/>
            <person name="Crous P."/>
            <person name="Grigoriev I."/>
        </authorList>
    </citation>
    <scope>NUCLEOTIDE SEQUENCE</scope>
    <source>
        <strain evidence="1">ATCC 200398</strain>
    </source>
</reference>
<sequence>MSGDILVYLLSRNPPTFAVSSLERETTTILVGCSRSKGEDVEYLQRFANILNGLKKGAMFEALHAKLQFKWEKVYDTTNPFGDFRQVMYQTAWTFDIEHDVLLCANRSGVRRTPLRVLRQRTATLDDLKPLSPPSSPMPTLRALPTTFWKPEVQVSEKTRTFTHRLLRDFSHQWRHILRRSWNDTTSRVLARGVIRLSSLDFEVREVTKERGGGLRGHFVWVTMLPEWEPFTTNIALVGGVHLVVCQTVQEGLSTAQNHAASQALKTGKMAKSRPAKPDYIVLSMKYIMLCRLGGSAGLEHTRPEPLFNGTTSPPDLALDYLVWATTNPSVTRLHLIPTEVQDVILSHLSVGPVEPARVGCLLGIGSEFTWRDGQASIALEETHTARTPWTPIDSQIWFGPHMSGIVYRGQVSLAPTIGVNLLHSH</sequence>
<gene>
    <name evidence="1" type="ORF">BDR25DRAFT_261554</name>
</gene>
<comment type="caution">
    <text evidence="1">The sequence shown here is derived from an EMBL/GenBank/DDBJ whole genome shotgun (WGS) entry which is preliminary data.</text>
</comment>
<organism evidence="1 2">
    <name type="scientific">Lindgomyces ingoldianus</name>
    <dbReference type="NCBI Taxonomy" id="673940"/>
    <lineage>
        <taxon>Eukaryota</taxon>
        <taxon>Fungi</taxon>
        <taxon>Dikarya</taxon>
        <taxon>Ascomycota</taxon>
        <taxon>Pezizomycotina</taxon>
        <taxon>Dothideomycetes</taxon>
        <taxon>Pleosporomycetidae</taxon>
        <taxon>Pleosporales</taxon>
        <taxon>Lindgomycetaceae</taxon>
        <taxon>Lindgomyces</taxon>
    </lineage>
</organism>
<proteinExistence type="predicted"/>
<evidence type="ECO:0000313" key="2">
    <source>
        <dbReference type="Proteomes" id="UP000799755"/>
    </source>
</evidence>
<accession>A0ACB6QWB0</accession>
<dbReference type="EMBL" id="MU003506">
    <property type="protein sequence ID" value="KAF2471122.1"/>
    <property type="molecule type" value="Genomic_DNA"/>
</dbReference>
<keyword evidence="2" id="KW-1185">Reference proteome</keyword>
<name>A0ACB6QWB0_9PLEO</name>